<name>A0A7K2IQ97_9ACTN</name>
<evidence type="ECO:0000313" key="2">
    <source>
        <dbReference type="EMBL" id="MFB8768099.1"/>
    </source>
</evidence>
<dbReference type="RefSeq" id="WP_161110560.1">
    <property type="nucleotide sequence ID" value="NZ_JAYMRS010000003.1"/>
</dbReference>
<accession>A0A7K2IQ97</accession>
<dbReference type="AlphaFoldDB" id="A0A7K2IQ97"/>
<keyword evidence="5" id="KW-1185">Reference proteome</keyword>
<proteinExistence type="predicted"/>
<evidence type="ECO:0000256" key="1">
    <source>
        <dbReference type="SAM" id="MobiDB-lite"/>
    </source>
</evidence>
<evidence type="ECO:0000313" key="5">
    <source>
        <dbReference type="Proteomes" id="UP001585053"/>
    </source>
</evidence>
<dbReference type="EMBL" id="JAYMRS010000003">
    <property type="protein sequence ID" value="MFB8768099.1"/>
    <property type="molecule type" value="Genomic_DNA"/>
</dbReference>
<comment type="caution">
    <text evidence="3">The sequence shown here is derived from an EMBL/GenBank/DDBJ whole genome shotgun (WGS) entry which is preliminary data.</text>
</comment>
<dbReference type="EMBL" id="WWHY01000001">
    <property type="protein sequence ID" value="MYR32007.1"/>
    <property type="molecule type" value="Genomic_DNA"/>
</dbReference>
<dbReference type="InterPro" id="IPR043777">
    <property type="entry name" value="DUF5719"/>
</dbReference>
<dbReference type="Proteomes" id="UP001585053">
    <property type="component" value="Unassembled WGS sequence"/>
</dbReference>
<reference evidence="2 5" key="2">
    <citation type="submission" date="2024-01" db="EMBL/GenBank/DDBJ databases">
        <title>Genome mining of biosynthetic gene clusters to explore secondary metabolites of Streptomyces sp.</title>
        <authorList>
            <person name="Baig A."/>
            <person name="Ajitkumar Shintre N."/>
            <person name="Kumar H."/>
            <person name="Anbarasu A."/>
            <person name="Ramaiah S."/>
        </authorList>
    </citation>
    <scope>NUCLEOTIDE SEQUENCE [LARGE SCALE GENOMIC DNA]</scope>
    <source>
        <strain evidence="2 5">A01</strain>
    </source>
</reference>
<gene>
    <name evidence="3" type="ORF">GTW20_06900</name>
    <name evidence="2" type="ORF">VSQ78_10340</name>
</gene>
<dbReference type="Pfam" id="PF18986">
    <property type="entry name" value="DUF5719"/>
    <property type="match status" value="1"/>
</dbReference>
<dbReference type="Proteomes" id="UP000467124">
    <property type="component" value="Unassembled WGS sequence"/>
</dbReference>
<feature type="region of interest" description="Disordered" evidence="1">
    <location>
        <begin position="81"/>
        <end position="118"/>
    </location>
</feature>
<protein>
    <submittedName>
        <fullName evidence="2">DUF5719 family protein</fullName>
    </submittedName>
</protein>
<evidence type="ECO:0000313" key="3">
    <source>
        <dbReference type="EMBL" id="MYR32007.1"/>
    </source>
</evidence>
<feature type="compositionally biased region" description="Acidic residues" evidence="1">
    <location>
        <begin position="93"/>
        <end position="113"/>
    </location>
</feature>
<organism evidence="3 4">
    <name type="scientific">Nocardiopsis alba</name>
    <dbReference type="NCBI Taxonomy" id="53437"/>
    <lineage>
        <taxon>Bacteria</taxon>
        <taxon>Bacillati</taxon>
        <taxon>Actinomycetota</taxon>
        <taxon>Actinomycetes</taxon>
        <taxon>Streptosporangiales</taxon>
        <taxon>Nocardiopsidaceae</taxon>
        <taxon>Nocardiopsis</taxon>
    </lineage>
</organism>
<sequence>MRLIVENRFALFGLVALALLALFGLAFGLRPLTPSLGVREAGTLRPELASRVCPAPHETSGDAESSVAAFAPRVGRDDEGELWAVPVNRAPERDEDDEDASGSDREDETDDGGSEERRDLLADELTEPGRIWRADVGDAVLPTALRAEGALASGLDAAQITLTDDAVTEVRCVEPAIGTWFAVPGAGGIDEVELDTLTVHLTNPEEFRATVSVDLYTAEGPSYSPESRGIDLGAGESTTLDVTELVQSTGSVGVHVRTSTGRVAASLLAEHAEGHTDWVPPTRAPDTEHVVPGVPGGDGTRRLIVAAPGDAPVEVRARVIPDIGDEEEGDGASEEEPIVLNVPPAASAWASLESALGGLPGTVVLEADAPIVAGVIVEETEVDGDDKDVVDTAYTSAVEPLSWPLDVTAVIPEMPEGLDVELMLGAPESDARIVATPIAADGSMGDAVRAEVTAGTTHVFDTETEGWGPPTGIDPDDGYTIRLELLEGSGPVYAARVLRSDPGVSVMPVPPAPIEVRLPIVRDSMTGLVPGE</sequence>
<evidence type="ECO:0000313" key="4">
    <source>
        <dbReference type="Proteomes" id="UP000467124"/>
    </source>
</evidence>
<reference evidence="3 4" key="1">
    <citation type="journal article" date="2019" name="Nat. Commun.">
        <title>The antimicrobial potential of Streptomyces from insect microbiomes.</title>
        <authorList>
            <person name="Chevrette M.G."/>
            <person name="Carlson C.M."/>
            <person name="Ortega H.E."/>
            <person name="Thomas C."/>
            <person name="Ananiev G.E."/>
            <person name="Barns K.J."/>
            <person name="Book A.J."/>
            <person name="Cagnazzo J."/>
            <person name="Carlos C."/>
            <person name="Flanigan W."/>
            <person name="Grubbs K.J."/>
            <person name="Horn H.A."/>
            <person name="Hoffmann F.M."/>
            <person name="Klassen J.L."/>
            <person name="Knack J.J."/>
            <person name="Lewin G.R."/>
            <person name="McDonald B.R."/>
            <person name="Muller L."/>
            <person name="Melo W.G.P."/>
            <person name="Pinto-Tomas A.A."/>
            <person name="Schmitz A."/>
            <person name="Wendt-Pienkowski E."/>
            <person name="Wildman S."/>
            <person name="Zhao M."/>
            <person name="Zhang F."/>
            <person name="Bugni T.S."/>
            <person name="Andes D.R."/>
            <person name="Pupo M.T."/>
            <person name="Currie C.R."/>
        </authorList>
    </citation>
    <scope>NUCLEOTIDE SEQUENCE [LARGE SCALE GENOMIC DNA]</scope>
    <source>
        <strain evidence="3 4">SID5840</strain>
    </source>
</reference>